<dbReference type="Gramene" id="Pp3c20_22019V3.1">
    <property type="protein sequence ID" value="PAC:32946850.CDS.1"/>
    <property type="gene ID" value="Pp3c20_22019"/>
</dbReference>
<evidence type="ECO:0000313" key="3">
    <source>
        <dbReference type="Proteomes" id="UP000006727"/>
    </source>
</evidence>
<dbReference type="SUPFAM" id="SSF52540">
    <property type="entry name" value="P-loop containing nucleoside triphosphate hydrolases"/>
    <property type="match status" value="1"/>
</dbReference>
<dbReference type="InParanoid" id="A0A2K1IW40"/>
<evidence type="ECO:0000313" key="1">
    <source>
        <dbReference type="EMBL" id="PNR33490.1"/>
    </source>
</evidence>
<dbReference type="Proteomes" id="UP000006727">
    <property type="component" value="Chromosome 20"/>
</dbReference>
<sequence>MIKILLINKKNILILNDAKNKIEINNVVPINIINSRKENIVIVTTQNSKIVKNCPIKFYIIDIKELNGNTSLRLFINHSSRVGDKLPKELVEFGKQIMQSYNRLSLNLNVIDASLG</sequence>
<evidence type="ECO:0000313" key="2">
    <source>
        <dbReference type="EnsemblPlants" id="PAC:32946850.CDS.1"/>
    </source>
</evidence>
<dbReference type="AlphaFoldDB" id="A0A2K1IW40"/>
<protein>
    <submittedName>
        <fullName evidence="1 2">Uncharacterized protein</fullName>
    </submittedName>
</protein>
<name>A0A2K1IW40_PHYPA</name>
<reference evidence="2" key="3">
    <citation type="submission" date="2020-12" db="UniProtKB">
        <authorList>
            <consortium name="EnsemblPlants"/>
        </authorList>
    </citation>
    <scope>IDENTIFICATION</scope>
</reference>
<organism evidence="1">
    <name type="scientific">Physcomitrium patens</name>
    <name type="common">Spreading-leaved earth moss</name>
    <name type="synonym">Physcomitrella patens</name>
    <dbReference type="NCBI Taxonomy" id="3218"/>
    <lineage>
        <taxon>Eukaryota</taxon>
        <taxon>Viridiplantae</taxon>
        <taxon>Streptophyta</taxon>
        <taxon>Embryophyta</taxon>
        <taxon>Bryophyta</taxon>
        <taxon>Bryophytina</taxon>
        <taxon>Bryopsida</taxon>
        <taxon>Funariidae</taxon>
        <taxon>Funariales</taxon>
        <taxon>Funariaceae</taxon>
        <taxon>Physcomitrium</taxon>
    </lineage>
</organism>
<dbReference type="GO" id="GO:0043531">
    <property type="term" value="F:ADP binding"/>
    <property type="evidence" value="ECO:0007669"/>
    <property type="project" value="InterPro"/>
</dbReference>
<reference evidence="1 3" key="1">
    <citation type="journal article" date="2008" name="Science">
        <title>The Physcomitrella genome reveals evolutionary insights into the conquest of land by plants.</title>
        <authorList>
            <person name="Rensing S."/>
            <person name="Lang D."/>
            <person name="Zimmer A."/>
            <person name="Terry A."/>
            <person name="Salamov A."/>
            <person name="Shapiro H."/>
            <person name="Nishiyama T."/>
            <person name="Perroud P.-F."/>
            <person name="Lindquist E."/>
            <person name="Kamisugi Y."/>
            <person name="Tanahashi T."/>
            <person name="Sakakibara K."/>
            <person name="Fujita T."/>
            <person name="Oishi K."/>
            <person name="Shin-I T."/>
            <person name="Kuroki Y."/>
            <person name="Toyoda A."/>
            <person name="Suzuki Y."/>
            <person name="Hashimoto A."/>
            <person name="Yamaguchi K."/>
            <person name="Sugano A."/>
            <person name="Kohara Y."/>
            <person name="Fujiyama A."/>
            <person name="Anterola A."/>
            <person name="Aoki S."/>
            <person name="Ashton N."/>
            <person name="Barbazuk W.B."/>
            <person name="Barker E."/>
            <person name="Bennetzen J."/>
            <person name="Bezanilla M."/>
            <person name="Blankenship R."/>
            <person name="Cho S.H."/>
            <person name="Dutcher S."/>
            <person name="Estelle M."/>
            <person name="Fawcett J.A."/>
            <person name="Gundlach H."/>
            <person name="Hanada K."/>
            <person name="Heyl A."/>
            <person name="Hicks K.A."/>
            <person name="Hugh J."/>
            <person name="Lohr M."/>
            <person name="Mayer K."/>
            <person name="Melkozernov A."/>
            <person name="Murata T."/>
            <person name="Nelson D."/>
            <person name="Pils B."/>
            <person name="Prigge M."/>
            <person name="Reiss B."/>
            <person name="Renner T."/>
            <person name="Rombauts S."/>
            <person name="Rushton P."/>
            <person name="Sanderfoot A."/>
            <person name="Schween G."/>
            <person name="Shiu S.-H."/>
            <person name="Stueber K."/>
            <person name="Theodoulou F.L."/>
            <person name="Tu H."/>
            <person name="Van de Peer Y."/>
            <person name="Verrier P.J."/>
            <person name="Waters E."/>
            <person name="Wood A."/>
            <person name="Yang L."/>
            <person name="Cove D."/>
            <person name="Cuming A."/>
            <person name="Hasebe M."/>
            <person name="Lucas S."/>
            <person name="Mishler D.B."/>
            <person name="Reski R."/>
            <person name="Grigoriev I."/>
            <person name="Quatrano R.S."/>
            <person name="Boore J.L."/>
        </authorList>
    </citation>
    <scope>NUCLEOTIDE SEQUENCE [LARGE SCALE GENOMIC DNA]</scope>
    <source>
        <strain evidence="2 3">cv. Gransden 2004</strain>
    </source>
</reference>
<accession>A0A2K1IW40</accession>
<proteinExistence type="predicted"/>
<dbReference type="EMBL" id="ABEU02000020">
    <property type="protein sequence ID" value="PNR33490.1"/>
    <property type="molecule type" value="Genomic_DNA"/>
</dbReference>
<dbReference type="InterPro" id="IPR027417">
    <property type="entry name" value="P-loop_NTPase"/>
</dbReference>
<dbReference type="EnsemblPlants" id="Pp3c20_22019V3.1">
    <property type="protein sequence ID" value="PAC:32946850.CDS.1"/>
    <property type="gene ID" value="Pp3c20_22019"/>
</dbReference>
<reference evidence="1 3" key="2">
    <citation type="journal article" date="2018" name="Plant J.">
        <title>The Physcomitrella patens chromosome-scale assembly reveals moss genome structure and evolution.</title>
        <authorList>
            <person name="Lang D."/>
            <person name="Ullrich K.K."/>
            <person name="Murat F."/>
            <person name="Fuchs J."/>
            <person name="Jenkins J."/>
            <person name="Haas F.B."/>
            <person name="Piednoel M."/>
            <person name="Gundlach H."/>
            <person name="Van Bel M."/>
            <person name="Meyberg R."/>
            <person name="Vives C."/>
            <person name="Morata J."/>
            <person name="Symeonidi A."/>
            <person name="Hiss M."/>
            <person name="Muchero W."/>
            <person name="Kamisugi Y."/>
            <person name="Saleh O."/>
            <person name="Blanc G."/>
            <person name="Decker E.L."/>
            <person name="van Gessel N."/>
            <person name="Grimwood J."/>
            <person name="Hayes R.D."/>
            <person name="Graham S.W."/>
            <person name="Gunter L.E."/>
            <person name="McDaniel S.F."/>
            <person name="Hoernstein S.N.W."/>
            <person name="Larsson A."/>
            <person name="Li F.W."/>
            <person name="Perroud P.F."/>
            <person name="Phillips J."/>
            <person name="Ranjan P."/>
            <person name="Rokshar D.S."/>
            <person name="Rothfels C.J."/>
            <person name="Schneider L."/>
            <person name="Shu S."/>
            <person name="Stevenson D.W."/>
            <person name="Thummler F."/>
            <person name="Tillich M."/>
            <person name="Villarreal Aguilar J.C."/>
            <person name="Widiez T."/>
            <person name="Wong G.K."/>
            <person name="Wymore A."/>
            <person name="Zhang Y."/>
            <person name="Zimmer A.D."/>
            <person name="Quatrano R.S."/>
            <person name="Mayer K.F.X."/>
            <person name="Goodstein D."/>
            <person name="Casacuberta J.M."/>
            <person name="Vandepoele K."/>
            <person name="Reski R."/>
            <person name="Cuming A.C."/>
            <person name="Tuskan G.A."/>
            <person name="Maumus F."/>
            <person name="Salse J."/>
            <person name="Schmutz J."/>
            <person name="Rensing S.A."/>
        </authorList>
    </citation>
    <scope>NUCLEOTIDE SEQUENCE [LARGE SCALE GENOMIC DNA]</scope>
    <source>
        <strain evidence="2 3">cv. Gransden 2004</strain>
    </source>
</reference>
<keyword evidence="3" id="KW-1185">Reference proteome</keyword>
<gene>
    <name evidence="1" type="ORF">PHYPA_025434</name>
</gene>